<evidence type="ECO:0000256" key="1">
    <source>
        <dbReference type="SAM" id="MobiDB-lite"/>
    </source>
</evidence>
<reference evidence="4" key="1">
    <citation type="journal article" date="2023" name="Mol. Phylogenet. Evol.">
        <title>Genome-scale phylogeny and comparative genomics of the fungal order Sordariales.</title>
        <authorList>
            <person name="Hensen N."/>
            <person name="Bonometti L."/>
            <person name="Westerberg I."/>
            <person name="Brannstrom I.O."/>
            <person name="Guillou S."/>
            <person name="Cros-Aarteil S."/>
            <person name="Calhoun S."/>
            <person name="Haridas S."/>
            <person name="Kuo A."/>
            <person name="Mondo S."/>
            <person name="Pangilinan J."/>
            <person name="Riley R."/>
            <person name="LaButti K."/>
            <person name="Andreopoulos B."/>
            <person name="Lipzen A."/>
            <person name="Chen C."/>
            <person name="Yan M."/>
            <person name="Daum C."/>
            <person name="Ng V."/>
            <person name="Clum A."/>
            <person name="Steindorff A."/>
            <person name="Ohm R.A."/>
            <person name="Martin F."/>
            <person name="Silar P."/>
            <person name="Natvig D.O."/>
            <person name="Lalanne C."/>
            <person name="Gautier V."/>
            <person name="Ament-Velasquez S.L."/>
            <person name="Kruys A."/>
            <person name="Hutchinson M.I."/>
            <person name="Powell A.J."/>
            <person name="Barry K."/>
            <person name="Miller A.N."/>
            <person name="Grigoriev I.V."/>
            <person name="Debuchy R."/>
            <person name="Gladieux P."/>
            <person name="Hiltunen Thoren M."/>
            <person name="Johannesson H."/>
        </authorList>
    </citation>
    <scope>NUCLEOTIDE SEQUENCE [LARGE SCALE GENOMIC DNA]</scope>
    <source>
        <strain evidence="4">CBS 340.73</strain>
    </source>
</reference>
<keyword evidence="2" id="KW-0812">Transmembrane</keyword>
<feature type="region of interest" description="Disordered" evidence="1">
    <location>
        <begin position="169"/>
        <end position="212"/>
    </location>
</feature>
<dbReference type="AlphaFoldDB" id="A0AAN6N9Q8"/>
<feature type="compositionally biased region" description="Low complexity" evidence="1">
    <location>
        <begin position="198"/>
        <end position="212"/>
    </location>
</feature>
<sequence length="212" mass="22697">MQTQGLMQKGVPPMPSWLFFIKIAILVLSLIILALAGWSISIFGSYTGVYYYGSGSGGLLIFACVKTFIIYGGQIAVEKLAPHMFFRAVAVVLCVISIIFWLSAWAWAASSAGAWLSLAGYDGFYDGAWKKEGSALAACAGLGALVWILSIVHLVFLVQACQADPEGKGSAQNQAELGQVHHKQQEAPAEASYGGGQTHPQQTYPQQTYASQ</sequence>
<feature type="transmembrane region" description="Helical" evidence="2">
    <location>
        <begin position="49"/>
        <end position="72"/>
    </location>
</feature>
<keyword evidence="2" id="KW-1133">Transmembrane helix</keyword>
<keyword evidence="2" id="KW-0472">Membrane</keyword>
<keyword evidence="4" id="KW-1185">Reference proteome</keyword>
<comment type="caution">
    <text evidence="3">The sequence shown here is derived from an EMBL/GenBank/DDBJ whole genome shotgun (WGS) entry which is preliminary data.</text>
</comment>
<evidence type="ECO:0000256" key="2">
    <source>
        <dbReference type="SAM" id="Phobius"/>
    </source>
</evidence>
<feature type="transmembrane region" description="Helical" evidence="2">
    <location>
        <begin position="84"/>
        <end position="108"/>
    </location>
</feature>
<evidence type="ECO:0008006" key="5">
    <source>
        <dbReference type="Google" id="ProtNLM"/>
    </source>
</evidence>
<name>A0AAN6N9Q8_9PEZI</name>
<feature type="transmembrane region" description="Helical" evidence="2">
    <location>
        <begin position="135"/>
        <end position="158"/>
    </location>
</feature>
<protein>
    <recommendedName>
        <fullName evidence="5">MARVEL domain-containing protein</fullName>
    </recommendedName>
</protein>
<feature type="transmembrane region" description="Helical" evidence="2">
    <location>
        <begin position="20"/>
        <end position="43"/>
    </location>
</feature>
<gene>
    <name evidence="3" type="ORF">QBC46DRAFT_342103</name>
</gene>
<organism evidence="3 4">
    <name type="scientific">Diplogelasinospora grovesii</name>
    <dbReference type="NCBI Taxonomy" id="303347"/>
    <lineage>
        <taxon>Eukaryota</taxon>
        <taxon>Fungi</taxon>
        <taxon>Dikarya</taxon>
        <taxon>Ascomycota</taxon>
        <taxon>Pezizomycotina</taxon>
        <taxon>Sordariomycetes</taxon>
        <taxon>Sordariomycetidae</taxon>
        <taxon>Sordariales</taxon>
        <taxon>Diplogelasinosporaceae</taxon>
        <taxon>Diplogelasinospora</taxon>
    </lineage>
</organism>
<accession>A0AAN6N9Q8</accession>
<evidence type="ECO:0000313" key="4">
    <source>
        <dbReference type="Proteomes" id="UP001303473"/>
    </source>
</evidence>
<dbReference type="Proteomes" id="UP001303473">
    <property type="component" value="Unassembled WGS sequence"/>
</dbReference>
<proteinExistence type="predicted"/>
<dbReference type="EMBL" id="MU853804">
    <property type="protein sequence ID" value="KAK3939837.1"/>
    <property type="molecule type" value="Genomic_DNA"/>
</dbReference>
<evidence type="ECO:0000313" key="3">
    <source>
        <dbReference type="EMBL" id="KAK3939837.1"/>
    </source>
</evidence>